<dbReference type="Proteomes" id="UP000026980">
    <property type="component" value="Segment"/>
</dbReference>
<evidence type="ECO:0000313" key="2">
    <source>
        <dbReference type="Proteomes" id="UP000026980"/>
    </source>
</evidence>
<dbReference type="KEGG" id="vg:19686104"/>
<protein>
    <submittedName>
        <fullName evidence="1">Uncharacterized protein</fullName>
    </submittedName>
</protein>
<dbReference type="RefSeq" id="YP_009042716.1">
    <property type="nucleotide sequence ID" value="NC_024356.1"/>
</dbReference>
<organism evidence="1 2">
    <name type="scientific">Enterococcus phage IME-EFm1</name>
    <dbReference type="NCBI Taxonomy" id="1445858"/>
    <lineage>
        <taxon>Viruses</taxon>
        <taxon>Duplodnaviria</taxon>
        <taxon>Heunggongvirae</taxon>
        <taxon>Uroviricota</taxon>
        <taxon>Caudoviricetes</taxon>
        <taxon>Efemunavirus</taxon>
        <taxon>Efemunavirus Efm1</taxon>
    </lineage>
</organism>
<reference evidence="1 2" key="1">
    <citation type="journal article" date="2014" name="J. Gen. Virol.">
        <title>Characterization and complete genome sequence analysis of novel bacteriophage IME-EFm1 infecting Enterococcus faecium.</title>
        <authorList>
            <person name="Wang Y."/>
            <person name="Wang W."/>
            <person name="Lv Y."/>
            <person name="Zheng W."/>
            <person name="Mi Z."/>
            <person name="Pei G."/>
            <person name="An X."/>
            <person name="Xu X."/>
            <person name="Han C."/>
            <person name="Liu J."/>
            <person name="Zhou C."/>
            <person name="Tong Y."/>
        </authorList>
    </citation>
    <scope>NUCLEOTIDE SEQUENCE [LARGE SCALE GENOMIC DNA]</scope>
</reference>
<sequence>MEEPITQPVEPTLTEIARLVARRDELQAGLPMYDAQYMQHAEAYARVMNELYDINHKLKEVGV</sequence>
<keyword evidence="2" id="KW-1185">Reference proteome</keyword>
<gene>
    <name evidence="1" type="ORF">IME_068</name>
</gene>
<dbReference type="OrthoDB" id="36281at10239"/>
<evidence type="ECO:0000313" key="1">
    <source>
        <dbReference type="EMBL" id="AIA65135.1"/>
    </source>
</evidence>
<dbReference type="GeneID" id="19686104"/>
<name>A0A060ADU5_9CAUD</name>
<accession>A0A060ADU5</accession>
<dbReference type="EMBL" id="KJ010489">
    <property type="protein sequence ID" value="AIA65135.1"/>
    <property type="molecule type" value="Genomic_DNA"/>
</dbReference>
<proteinExistence type="predicted"/>